<organism evidence="4 5">
    <name type="scientific">Saccharothrix violaceirubra</name>
    <dbReference type="NCBI Taxonomy" id="413306"/>
    <lineage>
        <taxon>Bacteria</taxon>
        <taxon>Bacillati</taxon>
        <taxon>Actinomycetota</taxon>
        <taxon>Actinomycetes</taxon>
        <taxon>Pseudonocardiales</taxon>
        <taxon>Pseudonocardiaceae</taxon>
        <taxon>Saccharothrix</taxon>
    </lineage>
</organism>
<dbReference type="PANTHER" id="PTHR19328">
    <property type="entry name" value="HEDGEHOG-INTERACTING PROTEIN"/>
    <property type="match status" value="1"/>
</dbReference>
<gene>
    <name evidence="4" type="ORF">F4559_005915</name>
</gene>
<dbReference type="AlphaFoldDB" id="A0A7W7T8K8"/>
<evidence type="ECO:0000313" key="4">
    <source>
        <dbReference type="EMBL" id="MBB4968556.1"/>
    </source>
</evidence>
<name>A0A7W7T8K8_9PSEU</name>
<accession>A0A7W7T8K8</accession>
<dbReference type="RefSeq" id="WP_184674166.1">
    <property type="nucleotide sequence ID" value="NZ_BAABAI010000014.1"/>
</dbReference>
<feature type="chain" id="PRO_5039078845" evidence="2">
    <location>
        <begin position="20"/>
        <end position="364"/>
    </location>
</feature>
<dbReference type="EMBL" id="JACHJS010000001">
    <property type="protein sequence ID" value="MBB4968556.1"/>
    <property type="molecule type" value="Genomic_DNA"/>
</dbReference>
<keyword evidence="5" id="KW-1185">Reference proteome</keyword>
<feature type="domain" description="Glucose/Sorbosone dehydrogenase" evidence="3">
    <location>
        <begin position="41"/>
        <end position="354"/>
    </location>
</feature>
<feature type="region of interest" description="Disordered" evidence="1">
    <location>
        <begin position="227"/>
        <end position="260"/>
    </location>
</feature>
<comment type="caution">
    <text evidence="4">The sequence shown here is derived from an EMBL/GenBank/DDBJ whole genome shotgun (WGS) entry which is preliminary data.</text>
</comment>
<dbReference type="Proteomes" id="UP000542674">
    <property type="component" value="Unassembled WGS sequence"/>
</dbReference>
<dbReference type="InterPro" id="IPR012938">
    <property type="entry name" value="Glc/Sorbosone_DH"/>
</dbReference>
<dbReference type="PANTHER" id="PTHR19328:SF13">
    <property type="entry name" value="HIPL1 PROTEIN"/>
    <property type="match status" value="1"/>
</dbReference>
<dbReference type="PROSITE" id="PS51257">
    <property type="entry name" value="PROKAR_LIPOPROTEIN"/>
    <property type="match status" value="1"/>
</dbReference>
<sequence>MRRFAGFAIPLLLTGCATAMGGTAPAATAEPLKVTTVVSGLTHPWDVGFLPDGRFLVPQRPGRIALVDKGVATTLTADLSDVVARGEGGLMSLLVHPDFATSRQFTTCYNTASDIRLVTWELDGTTARKVKNPLLGGFPVNASGRHSGCKLAVDKEGALLVGTGDTANARAAQNRQSLGGKVLRLNLKTGAAFTGTDRVYSYGHRNVQGIAVRSDGLVLTAEHGPSTDDEINLHKPGNFGWDPSKGGTQDRYDESVPMTDTRRFPDAVPAVWSSGRPTEAISAAAFLSGPQWKTLDGWLAVTALRGTKLLLFSVAKDGKVANRTVPPELSTKFGRLRAAVQGPDGALYLSTSNGTDDKILKVTL</sequence>
<evidence type="ECO:0000256" key="2">
    <source>
        <dbReference type="SAM" id="SignalP"/>
    </source>
</evidence>
<evidence type="ECO:0000256" key="1">
    <source>
        <dbReference type="SAM" id="MobiDB-lite"/>
    </source>
</evidence>
<reference evidence="4 5" key="1">
    <citation type="submission" date="2020-08" db="EMBL/GenBank/DDBJ databases">
        <title>Sequencing the genomes of 1000 actinobacteria strains.</title>
        <authorList>
            <person name="Klenk H.-P."/>
        </authorList>
    </citation>
    <scope>NUCLEOTIDE SEQUENCE [LARGE SCALE GENOMIC DNA]</scope>
    <source>
        <strain evidence="4 5">DSM 45084</strain>
    </source>
</reference>
<dbReference type="InterPro" id="IPR011041">
    <property type="entry name" value="Quinoprot_gluc/sorb_DH_b-prop"/>
</dbReference>
<dbReference type="Gene3D" id="2.120.10.30">
    <property type="entry name" value="TolB, C-terminal domain"/>
    <property type="match status" value="1"/>
</dbReference>
<evidence type="ECO:0000313" key="5">
    <source>
        <dbReference type="Proteomes" id="UP000542674"/>
    </source>
</evidence>
<protein>
    <submittedName>
        <fullName evidence="4">Glucose/arabinose dehydrogenase</fullName>
    </submittedName>
</protein>
<dbReference type="Pfam" id="PF07995">
    <property type="entry name" value="GSDH"/>
    <property type="match status" value="1"/>
</dbReference>
<dbReference type="InterPro" id="IPR011042">
    <property type="entry name" value="6-blade_b-propeller_TolB-like"/>
</dbReference>
<feature type="compositionally biased region" description="Basic and acidic residues" evidence="1">
    <location>
        <begin position="248"/>
        <end position="260"/>
    </location>
</feature>
<feature type="signal peptide" evidence="2">
    <location>
        <begin position="1"/>
        <end position="19"/>
    </location>
</feature>
<evidence type="ECO:0000259" key="3">
    <source>
        <dbReference type="Pfam" id="PF07995"/>
    </source>
</evidence>
<proteinExistence type="predicted"/>
<dbReference type="SUPFAM" id="SSF50952">
    <property type="entry name" value="Soluble quinoprotein glucose dehydrogenase"/>
    <property type="match status" value="1"/>
</dbReference>
<keyword evidence="2" id="KW-0732">Signal</keyword>